<dbReference type="EMBL" id="JBHTHM010002457">
    <property type="protein sequence ID" value="MFD0788046.1"/>
    <property type="molecule type" value="Genomic_DNA"/>
</dbReference>
<dbReference type="Proteomes" id="UP001597053">
    <property type="component" value="Unassembled WGS sequence"/>
</dbReference>
<feature type="non-terminal residue" evidence="4">
    <location>
        <position position="223"/>
    </location>
</feature>
<evidence type="ECO:0000313" key="4">
    <source>
        <dbReference type="EMBL" id="MFD0788046.1"/>
    </source>
</evidence>
<reference evidence="5" key="1">
    <citation type="journal article" date="2019" name="Int. J. Syst. Evol. Microbiol.">
        <title>The Global Catalogue of Microorganisms (GCM) 10K type strain sequencing project: providing services to taxonomists for standard genome sequencing and annotation.</title>
        <authorList>
            <consortium name="The Broad Institute Genomics Platform"/>
            <consortium name="The Broad Institute Genome Sequencing Center for Infectious Disease"/>
            <person name="Wu L."/>
            <person name="Ma J."/>
        </authorList>
    </citation>
    <scope>NUCLEOTIDE SEQUENCE [LARGE SCALE GENOMIC DNA]</scope>
    <source>
        <strain evidence="5">JCM 32148</strain>
    </source>
</reference>
<keyword evidence="5" id="KW-1185">Reference proteome</keyword>
<feature type="non-terminal residue" evidence="4">
    <location>
        <position position="1"/>
    </location>
</feature>
<proteinExistence type="predicted"/>
<evidence type="ECO:0000313" key="5">
    <source>
        <dbReference type="Proteomes" id="UP001597053"/>
    </source>
</evidence>
<dbReference type="GO" id="GO:0005524">
    <property type="term" value="F:ATP binding"/>
    <property type="evidence" value="ECO:0007669"/>
    <property type="project" value="UniProtKB-KW"/>
</dbReference>
<evidence type="ECO:0000256" key="1">
    <source>
        <dbReference type="ARBA" id="ARBA00022741"/>
    </source>
</evidence>
<dbReference type="InterPro" id="IPR003593">
    <property type="entry name" value="AAA+_ATPase"/>
</dbReference>
<organism evidence="4 5">
    <name type="scientific">Micromonospora azadirachtae</name>
    <dbReference type="NCBI Taxonomy" id="1970735"/>
    <lineage>
        <taxon>Bacteria</taxon>
        <taxon>Bacillati</taxon>
        <taxon>Actinomycetota</taxon>
        <taxon>Actinomycetes</taxon>
        <taxon>Micromonosporales</taxon>
        <taxon>Micromonosporaceae</taxon>
        <taxon>Micromonospora</taxon>
    </lineage>
</organism>
<protein>
    <submittedName>
        <fullName evidence="4">ATP-binding cassette domain-containing protein</fullName>
    </submittedName>
</protein>
<dbReference type="InterPro" id="IPR039421">
    <property type="entry name" value="Type_1_exporter"/>
</dbReference>
<dbReference type="PANTHER" id="PTHR24221">
    <property type="entry name" value="ATP-BINDING CASSETTE SUB-FAMILY B"/>
    <property type="match status" value="1"/>
</dbReference>
<keyword evidence="1" id="KW-0547">Nucleotide-binding</keyword>
<comment type="caution">
    <text evidence="4">The sequence shown here is derived from an EMBL/GenBank/DDBJ whole genome shotgun (WGS) entry which is preliminary data.</text>
</comment>
<name>A0ABW3ABQ7_9ACTN</name>
<dbReference type="InterPro" id="IPR003439">
    <property type="entry name" value="ABC_transporter-like_ATP-bd"/>
</dbReference>
<dbReference type="SUPFAM" id="SSF52540">
    <property type="entry name" value="P-loop containing nucleoside triphosphate hydrolases"/>
    <property type="match status" value="1"/>
</dbReference>
<feature type="domain" description="ABC transporter" evidence="3">
    <location>
        <begin position="13"/>
        <end position="223"/>
    </location>
</feature>
<sequence>EPTGGVAPTVGDLTVRGLTFRYASDDERGPALRDVRLTFARGRSYALVGRTGSGKSTLAKVLTRAVDVPPGTVFLGDTDLVELDVEELRRWVAVVPQRTEILAGTLAENVALFDPDLLDDASRALAELGLAGWIAELPDGVHTRLGEGGHVLSAGQEQLVAFARILVRDPQVVILDEATARLDPVTETRVRQATERLLADRIGIVIAHRLSTVRRCDEVVVLA</sequence>
<dbReference type="InterPro" id="IPR027417">
    <property type="entry name" value="P-loop_NTPase"/>
</dbReference>
<dbReference type="PANTHER" id="PTHR24221:SF654">
    <property type="entry name" value="ATP-BINDING CASSETTE SUB-FAMILY B MEMBER 6"/>
    <property type="match status" value="1"/>
</dbReference>
<gene>
    <name evidence="4" type="ORF">ACFQZ8_29400</name>
</gene>
<dbReference type="Gene3D" id="3.40.50.300">
    <property type="entry name" value="P-loop containing nucleotide triphosphate hydrolases"/>
    <property type="match status" value="1"/>
</dbReference>
<dbReference type="Pfam" id="PF00005">
    <property type="entry name" value="ABC_tran"/>
    <property type="match status" value="1"/>
</dbReference>
<keyword evidence="2 4" id="KW-0067">ATP-binding</keyword>
<evidence type="ECO:0000256" key="2">
    <source>
        <dbReference type="ARBA" id="ARBA00022840"/>
    </source>
</evidence>
<dbReference type="SMART" id="SM00382">
    <property type="entry name" value="AAA"/>
    <property type="match status" value="1"/>
</dbReference>
<evidence type="ECO:0000259" key="3">
    <source>
        <dbReference type="PROSITE" id="PS50893"/>
    </source>
</evidence>
<dbReference type="PROSITE" id="PS50893">
    <property type="entry name" value="ABC_TRANSPORTER_2"/>
    <property type="match status" value="1"/>
</dbReference>
<accession>A0ABW3ABQ7</accession>